<feature type="signal peptide" evidence="1">
    <location>
        <begin position="1"/>
        <end position="39"/>
    </location>
</feature>
<evidence type="ECO:0000259" key="2">
    <source>
        <dbReference type="Pfam" id="PF24593"/>
    </source>
</evidence>
<reference evidence="4" key="1">
    <citation type="journal article" date="2019" name="Int. J. Syst. Evol. Microbiol.">
        <title>The Global Catalogue of Microorganisms (GCM) 10K type strain sequencing project: providing services to taxonomists for standard genome sequencing and annotation.</title>
        <authorList>
            <consortium name="The Broad Institute Genomics Platform"/>
            <consortium name="The Broad Institute Genome Sequencing Center for Infectious Disease"/>
            <person name="Wu L."/>
            <person name="Ma J."/>
        </authorList>
    </citation>
    <scope>NUCLEOTIDE SEQUENCE [LARGE SCALE GENOMIC DNA]</scope>
    <source>
        <strain evidence="4">CGMCC 4.7237</strain>
    </source>
</reference>
<feature type="domain" description="DUF7617" evidence="2">
    <location>
        <begin position="728"/>
        <end position="853"/>
    </location>
</feature>
<evidence type="ECO:0000313" key="3">
    <source>
        <dbReference type="EMBL" id="MFC4034349.1"/>
    </source>
</evidence>
<accession>A0ABV8HVU9</accession>
<dbReference type="InterPro" id="IPR055388">
    <property type="entry name" value="DUF7617"/>
</dbReference>
<dbReference type="InterPro" id="IPR006311">
    <property type="entry name" value="TAT_signal"/>
</dbReference>
<comment type="caution">
    <text evidence="3">The sequence shown here is derived from an EMBL/GenBank/DDBJ whole genome shotgun (WGS) entry which is preliminary data.</text>
</comment>
<evidence type="ECO:0000313" key="4">
    <source>
        <dbReference type="Proteomes" id="UP001595765"/>
    </source>
</evidence>
<evidence type="ECO:0000256" key="1">
    <source>
        <dbReference type="SAM" id="SignalP"/>
    </source>
</evidence>
<dbReference type="EMBL" id="JBHSBB010000014">
    <property type="protein sequence ID" value="MFC4034349.1"/>
    <property type="molecule type" value="Genomic_DNA"/>
</dbReference>
<dbReference type="Pfam" id="PF24593">
    <property type="entry name" value="DUF7617"/>
    <property type="match status" value="1"/>
</dbReference>
<name>A0ABV8HVU9_9ACTN</name>
<gene>
    <name evidence="3" type="ORF">ACFO3J_23140</name>
</gene>
<keyword evidence="4" id="KW-1185">Reference proteome</keyword>
<organism evidence="3 4">
    <name type="scientific">Streptomyces polygonati</name>
    <dbReference type="NCBI Taxonomy" id="1617087"/>
    <lineage>
        <taxon>Bacteria</taxon>
        <taxon>Bacillati</taxon>
        <taxon>Actinomycetota</taxon>
        <taxon>Actinomycetes</taxon>
        <taxon>Kitasatosporales</taxon>
        <taxon>Streptomycetaceae</taxon>
        <taxon>Streptomyces</taxon>
    </lineage>
</organism>
<dbReference type="RefSeq" id="WP_386432311.1">
    <property type="nucleotide sequence ID" value="NZ_JBHSBB010000014.1"/>
</dbReference>
<sequence>MARPLHSGGLSRPSSRRAALAATAVLLAVAAGTTQPATARSAAAQPATARTVAQPAAARAAVTPITAAAGTSTLSKTARNLTHPGQSPAEHGDTVNWAVSYHNAGQGAPAPATITDPVLGAGTAQSYVPGSLKVPPGWTPSWSSDGSDFTPVDQGAATTAVRASNPEATADGTSVRADLLPPVQAGARSTGGDGFTPILHRTAAGDVEAWNIYHHTGPAAPLVVCNDLSAGQPCAGGPWPRPLNTASGPLGSGATGDIFTTLTPQYVVDPARPGVVYYPAVAAGAVGVGCLDLDARANCGFTALLASGGAPSSANGLAGLVMTGGDLYGVASTGQVLCLTVATRTPCAGQPYAAIVPPNHDQPGATYSLYMGSLVLIGGRVYASSAPQTSGSTITGPPALGCFDPATGQACAGWTTPHPAGPDANSYTYNAFASYDTAGDPNGVCSADSSGAAPATRCYALDGGPAPAAATGLDGLPGGVLVFDPEVVTAAGDTRSYFAVWGGPLPGNTVCYSWTHAQPCAGFPAAAGHPAVNGGVTRDYGYSYDATTRCLIGLGDAGVLFSMDPATGASPCVHSGATVELRPSAFYCDGGPGHVQGYTRARLTDFDLSHADLTASTVSVTDPGGGVVATPALPPSGVIDLSGVSATDHPAITVTVQLVLTGTGDFTATNHPALTASFQGDDPQVCLRTVVAPDCATTAVADTATGADSTGALTSGTVSLDIDPGAACQPRVTVNKEICTVSSPHACGPGGAGPWAKTSPVGLLQLLGTAYWRITVTNAGPVDAAQVTVDDHNTPACHTAAGTFTLPAGATRQVYCNAFLLALPLKNTATATFTAAHSPQGTPPTTSAPSSAVACSLLCVLVGGDRS</sequence>
<dbReference type="Proteomes" id="UP001595765">
    <property type="component" value="Unassembled WGS sequence"/>
</dbReference>
<feature type="chain" id="PRO_5047263939" description="DUF7617 domain-containing protein" evidence="1">
    <location>
        <begin position="40"/>
        <end position="867"/>
    </location>
</feature>
<protein>
    <recommendedName>
        <fullName evidence="2">DUF7617 domain-containing protein</fullName>
    </recommendedName>
</protein>
<keyword evidence="1" id="KW-0732">Signal</keyword>
<proteinExistence type="predicted"/>
<dbReference type="PROSITE" id="PS51318">
    <property type="entry name" value="TAT"/>
    <property type="match status" value="1"/>
</dbReference>